<dbReference type="EMBL" id="CAEZTS010000171">
    <property type="protein sequence ID" value="CAB4590195.1"/>
    <property type="molecule type" value="Genomic_DNA"/>
</dbReference>
<name>A0A6J6FT03_9ZZZZ</name>
<proteinExistence type="predicted"/>
<organism evidence="2">
    <name type="scientific">freshwater metagenome</name>
    <dbReference type="NCBI Taxonomy" id="449393"/>
    <lineage>
        <taxon>unclassified sequences</taxon>
        <taxon>metagenomes</taxon>
        <taxon>ecological metagenomes</taxon>
    </lineage>
</organism>
<gene>
    <name evidence="2" type="ORF">UFOPK1722_01597</name>
</gene>
<evidence type="ECO:0000256" key="1">
    <source>
        <dbReference type="SAM" id="MobiDB-lite"/>
    </source>
</evidence>
<feature type="region of interest" description="Disordered" evidence="1">
    <location>
        <begin position="77"/>
        <end position="132"/>
    </location>
</feature>
<evidence type="ECO:0000313" key="2">
    <source>
        <dbReference type="EMBL" id="CAB4590195.1"/>
    </source>
</evidence>
<reference evidence="2" key="1">
    <citation type="submission" date="2020-05" db="EMBL/GenBank/DDBJ databases">
        <authorList>
            <person name="Chiriac C."/>
            <person name="Salcher M."/>
            <person name="Ghai R."/>
            <person name="Kavagutti S V."/>
        </authorList>
    </citation>
    <scope>NUCLEOTIDE SEQUENCE</scope>
</reference>
<feature type="compositionally biased region" description="Basic and acidic residues" evidence="1">
    <location>
        <begin position="98"/>
        <end position="132"/>
    </location>
</feature>
<accession>A0A6J6FT03</accession>
<dbReference type="AlphaFoldDB" id="A0A6J6FT03"/>
<protein>
    <submittedName>
        <fullName evidence="2">Unannotated protein</fullName>
    </submittedName>
</protein>
<sequence>MGRWDHRDFRERPDPGERLATRCSDIRRFQRAPVLERSSRRVHRDRWCRRLVGAGTDFHRCPQHDGIEFLHGFDQQRGGVRERSPGLENSNARASGRTRGEHRDHTVGGRRRQQCDSHVDRPDVRDRHRDRLRDSERPACQWWIVLEHVGVDHRGRVDVDVDGSHADHHRTRREHRLFVPSSCSHHGWTRRVEHSRGCVRLRDSAGADESHRHDDFEHRADTLVDRADSHHQWFRGADHPRLQNRSEFRQRHHVEHHHAEHRLDDGLVRRRWGAERREPVVTRRRGHGELARCLRHRDLRVGGHGERASKSVGARYR</sequence>